<evidence type="ECO:0000313" key="3">
    <source>
        <dbReference type="EMBL" id="KAE9020696.1"/>
    </source>
</evidence>
<evidence type="ECO:0000313" key="7">
    <source>
        <dbReference type="Proteomes" id="UP000435112"/>
    </source>
</evidence>
<evidence type="ECO:0000313" key="5">
    <source>
        <dbReference type="Proteomes" id="UP000429607"/>
    </source>
</evidence>
<reference evidence="5 7" key="1">
    <citation type="submission" date="2018-09" db="EMBL/GenBank/DDBJ databases">
        <title>Genomic investigation of the strawberry pathogen Phytophthora fragariae indicates pathogenicity is determined by transcriptional variation in three key races.</title>
        <authorList>
            <person name="Adams T.M."/>
            <person name="Armitage A.D."/>
            <person name="Sobczyk M.K."/>
            <person name="Bates H.J."/>
            <person name="Dunwell J.M."/>
            <person name="Nellist C.F."/>
            <person name="Harrison R.J."/>
        </authorList>
    </citation>
    <scope>NUCLEOTIDE SEQUENCE [LARGE SCALE GENOMIC DNA]</scope>
    <source>
        <strain evidence="3 5">SCRP249</strain>
        <strain evidence="2 7">SCRP324</strain>
        <strain evidence="4 6">SCRP333</strain>
    </source>
</reference>
<gene>
    <name evidence="3" type="ORF">PR001_g13536</name>
    <name evidence="2" type="ORF">PR002_g13937</name>
    <name evidence="4" type="ORF">PR003_g20288</name>
</gene>
<evidence type="ECO:0000313" key="6">
    <source>
        <dbReference type="Proteomes" id="UP000434957"/>
    </source>
</evidence>
<dbReference type="EMBL" id="QXFU01000946">
    <property type="protein sequence ID" value="KAE9015397.1"/>
    <property type="molecule type" value="Genomic_DNA"/>
</dbReference>
<feature type="chain" id="PRO_5036165029" evidence="1">
    <location>
        <begin position="25"/>
        <end position="69"/>
    </location>
</feature>
<dbReference type="OrthoDB" id="10284244at2759"/>
<dbReference type="Proteomes" id="UP000434957">
    <property type="component" value="Unassembled WGS sequence"/>
</dbReference>
<proteinExistence type="predicted"/>
<dbReference type="EMBL" id="QXFT01001788">
    <property type="protein sequence ID" value="KAE9310357.1"/>
    <property type="molecule type" value="Genomic_DNA"/>
</dbReference>
<accession>A0A6A3LBY0</accession>
<name>A0A6A3LBY0_9STRA</name>
<evidence type="ECO:0000256" key="1">
    <source>
        <dbReference type="SAM" id="SignalP"/>
    </source>
</evidence>
<keyword evidence="1" id="KW-0732">Signal</keyword>
<dbReference type="Proteomes" id="UP000429607">
    <property type="component" value="Unassembled WGS sequence"/>
</dbReference>
<evidence type="ECO:0000313" key="4">
    <source>
        <dbReference type="EMBL" id="KAE9310357.1"/>
    </source>
</evidence>
<organism evidence="2 7">
    <name type="scientific">Phytophthora rubi</name>
    <dbReference type="NCBI Taxonomy" id="129364"/>
    <lineage>
        <taxon>Eukaryota</taxon>
        <taxon>Sar</taxon>
        <taxon>Stramenopiles</taxon>
        <taxon>Oomycota</taxon>
        <taxon>Peronosporomycetes</taxon>
        <taxon>Peronosporales</taxon>
        <taxon>Peronosporaceae</taxon>
        <taxon>Phytophthora</taxon>
    </lineage>
</organism>
<dbReference type="Proteomes" id="UP000435112">
    <property type="component" value="Unassembled WGS sequence"/>
</dbReference>
<sequence length="69" mass="7510">MGRPILCLTLVVAMILFFKFNVRLYPAAGPTTEVTTTTLMNCSLDQAVKLLGPKFQTQGPVDPGQPRCV</sequence>
<dbReference type="EMBL" id="QXFV01000932">
    <property type="protein sequence ID" value="KAE9020696.1"/>
    <property type="molecule type" value="Genomic_DNA"/>
</dbReference>
<protein>
    <submittedName>
        <fullName evidence="2">Uncharacterized protein</fullName>
    </submittedName>
</protein>
<comment type="caution">
    <text evidence="2">The sequence shown here is derived from an EMBL/GenBank/DDBJ whole genome shotgun (WGS) entry which is preliminary data.</text>
</comment>
<dbReference type="AlphaFoldDB" id="A0A6A3LBY0"/>
<feature type="signal peptide" evidence="1">
    <location>
        <begin position="1"/>
        <end position="24"/>
    </location>
</feature>
<evidence type="ECO:0000313" key="2">
    <source>
        <dbReference type="EMBL" id="KAE9015397.1"/>
    </source>
</evidence>
<keyword evidence="6" id="KW-1185">Reference proteome</keyword>